<comment type="similarity">
    <text evidence="2">Belongs to the bacterial solute-binding protein 1 family.</text>
</comment>
<evidence type="ECO:0000256" key="6">
    <source>
        <dbReference type="SAM" id="SignalP"/>
    </source>
</evidence>
<dbReference type="Pfam" id="PF13416">
    <property type="entry name" value="SBP_bac_8"/>
    <property type="match status" value="1"/>
</dbReference>
<feature type="chain" id="PRO_5008683103" evidence="6">
    <location>
        <begin position="23"/>
        <end position="343"/>
    </location>
</feature>
<dbReference type="STRING" id="410764.GA0061103_1965"/>
<dbReference type="Gene3D" id="3.40.190.10">
    <property type="entry name" value="Periplasmic binding protein-like II"/>
    <property type="match status" value="2"/>
</dbReference>
<dbReference type="NCBIfam" id="TIGR03227">
    <property type="entry name" value="PhnS"/>
    <property type="match status" value="1"/>
</dbReference>
<dbReference type="InterPro" id="IPR006059">
    <property type="entry name" value="SBP"/>
</dbReference>
<evidence type="ECO:0000256" key="1">
    <source>
        <dbReference type="ARBA" id="ARBA00004418"/>
    </source>
</evidence>
<evidence type="ECO:0000256" key="2">
    <source>
        <dbReference type="ARBA" id="ARBA00008520"/>
    </source>
</evidence>
<name>A0A1C3UDE4_9HYPH</name>
<evidence type="ECO:0000313" key="7">
    <source>
        <dbReference type="EMBL" id="SCB13503.1"/>
    </source>
</evidence>
<evidence type="ECO:0000256" key="3">
    <source>
        <dbReference type="ARBA" id="ARBA00022448"/>
    </source>
</evidence>
<dbReference type="Proteomes" id="UP000199101">
    <property type="component" value="Unassembled WGS sequence"/>
</dbReference>
<keyword evidence="4 6" id="KW-0732">Signal</keyword>
<organism evidence="7 8">
    <name type="scientific">Rhizobium multihospitium</name>
    <dbReference type="NCBI Taxonomy" id="410764"/>
    <lineage>
        <taxon>Bacteria</taxon>
        <taxon>Pseudomonadati</taxon>
        <taxon>Pseudomonadota</taxon>
        <taxon>Alphaproteobacteria</taxon>
        <taxon>Hyphomicrobiales</taxon>
        <taxon>Rhizobiaceae</taxon>
        <taxon>Rhizobium/Agrobacterium group</taxon>
        <taxon>Rhizobium</taxon>
    </lineage>
</organism>
<evidence type="ECO:0000256" key="5">
    <source>
        <dbReference type="ARBA" id="ARBA00022764"/>
    </source>
</evidence>
<dbReference type="SUPFAM" id="SSF53850">
    <property type="entry name" value="Periplasmic binding protein-like II"/>
    <property type="match status" value="1"/>
</dbReference>
<keyword evidence="5" id="KW-0574">Periplasm</keyword>
<dbReference type="GO" id="GO:0030288">
    <property type="term" value="C:outer membrane-bounded periplasmic space"/>
    <property type="evidence" value="ECO:0007669"/>
    <property type="project" value="TreeGrafter"/>
</dbReference>
<dbReference type="NCBIfam" id="NF011620">
    <property type="entry name" value="PRK15046.1"/>
    <property type="match status" value="1"/>
</dbReference>
<keyword evidence="8" id="KW-1185">Reference proteome</keyword>
<evidence type="ECO:0000256" key="4">
    <source>
        <dbReference type="ARBA" id="ARBA00022729"/>
    </source>
</evidence>
<dbReference type="RefSeq" id="WP_092707506.1">
    <property type="nucleotide sequence ID" value="NZ_FMAG01000001.1"/>
</dbReference>
<reference evidence="8" key="1">
    <citation type="submission" date="2016-08" db="EMBL/GenBank/DDBJ databases">
        <authorList>
            <person name="Varghese N."/>
            <person name="Submissions Spin"/>
        </authorList>
    </citation>
    <scope>NUCLEOTIDE SEQUENCE [LARGE SCALE GENOMIC DNA]</scope>
    <source>
        <strain evidence="8">HAMBI 2975</strain>
    </source>
</reference>
<dbReference type="InterPro" id="IPR017637">
    <property type="entry name" value="AminoethylPonate_ABC-bd"/>
</dbReference>
<dbReference type="EMBL" id="FMAG01000001">
    <property type="protein sequence ID" value="SCB13503.1"/>
    <property type="molecule type" value="Genomic_DNA"/>
</dbReference>
<keyword evidence="3" id="KW-0813">Transport</keyword>
<dbReference type="PANTHER" id="PTHR30006:SF3">
    <property type="entry name" value="THIAMINE-BINDING PERIPLASMIC PROTEIN"/>
    <property type="match status" value="1"/>
</dbReference>
<gene>
    <name evidence="7" type="ORF">GA0061103_1965</name>
</gene>
<accession>A0A1C3UDE4</accession>
<dbReference type="PANTHER" id="PTHR30006">
    <property type="entry name" value="THIAMINE-BINDING PERIPLASMIC PROTEIN-RELATED"/>
    <property type="match status" value="1"/>
</dbReference>
<dbReference type="AlphaFoldDB" id="A0A1C3UDE4"/>
<dbReference type="GO" id="GO:0030976">
    <property type="term" value="F:thiamine pyrophosphate binding"/>
    <property type="evidence" value="ECO:0007669"/>
    <property type="project" value="TreeGrafter"/>
</dbReference>
<protein>
    <submittedName>
        <fullName evidence="7">2-aminoethylphosphonate transport system substrate-binding protein</fullName>
    </submittedName>
</protein>
<sequence>MKTKSIFVAAGLLASVALPAMAADDVVTIYSADGLHDGTPSWYGNEFDAFTKATGIKVQYVEAGSSGVVDRLSKEKSNTQADVLVTLPPFVQKAASEGLLEAYAPKGADKIEARDKDPKGFYVAMINNYPNFIYNSSVLKTPPATYQDLLDAKFKQKIQYSTPGQAGDGTALMLQAFHAFGGKDAGLDYLKKLQVNNLGPSASTGKLTALVNKGELYVANGDLQMNLAQQADNPNIKIFFPAGPDGKKTAFSLPYYIALVSSAPHSENGKKLIDFLLSEDAQKDVSAVAQGLPVRTDVHPTDENFNKLHAIMDGIEIWTPDWNKVLADLKQDVDAYGKAIASN</sequence>
<dbReference type="OrthoDB" id="7374867at2"/>
<evidence type="ECO:0000313" key="8">
    <source>
        <dbReference type="Proteomes" id="UP000199101"/>
    </source>
</evidence>
<comment type="subcellular location">
    <subcellularLocation>
        <location evidence="1">Periplasm</location>
    </subcellularLocation>
</comment>
<dbReference type="GO" id="GO:0030975">
    <property type="term" value="F:thiamine binding"/>
    <property type="evidence" value="ECO:0007669"/>
    <property type="project" value="TreeGrafter"/>
</dbReference>
<dbReference type="GO" id="GO:0015888">
    <property type="term" value="P:thiamine transport"/>
    <property type="evidence" value="ECO:0007669"/>
    <property type="project" value="TreeGrafter"/>
</dbReference>
<proteinExistence type="inferred from homology"/>
<feature type="signal peptide" evidence="6">
    <location>
        <begin position="1"/>
        <end position="22"/>
    </location>
</feature>